<sequence>MPLKSDLTIDASKFDHSQVDKETEEFNKKLIKIWADGPRWYETRLNDVTQVGAAEYRRLRWEGKTPLPKPVVLPEGINGTVPSRDAGREIPYRVFKPANGVSKGIHLHIHGGGWVLQSEHYQDPYLKYMADHYDLTVFSVGYRLAPEDPWPAGAHDCYDAAEWLVKNGKEKFGGELMFTGGESAGGHLACLVALYLLKKTPDFAFKGLLLHFGCFDLSGFLPHVIHHDRSLVIDFDVMKSYIDALLPNTDSMQRRDPTISPFFADLRGKKLPPALFTCGSEDPLLDDTVLMGAKWGMWGHEGVVKIYRGAPHGFIMFPPGTIGAVQEGLNDSEAFVREKMGA</sequence>
<evidence type="ECO:0000313" key="3">
    <source>
        <dbReference type="EMBL" id="KAF2254049.1"/>
    </source>
</evidence>
<proteinExistence type="predicted"/>
<dbReference type="InterPro" id="IPR029058">
    <property type="entry name" value="AB_hydrolase_fold"/>
</dbReference>
<keyword evidence="1" id="KW-0378">Hydrolase</keyword>
<dbReference type="PANTHER" id="PTHR48081">
    <property type="entry name" value="AB HYDROLASE SUPERFAMILY PROTEIN C4A8.06C"/>
    <property type="match status" value="1"/>
</dbReference>
<evidence type="ECO:0000256" key="1">
    <source>
        <dbReference type="ARBA" id="ARBA00022801"/>
    </source>
</evidence>
<name>A0A6A6IUH1_9PLEO</name>
<dbReference type="OrthoDB" id="408631at2759"/>
<dbReference type="PANTHER" id="PTHR48081:SF8">
    <property type="entry name" value="ALPHA_BETA HYDROLASE FOLD-3 DOMAIN-CONTAINING PROTEIN-RELATED"/>
    <property type="match status" value="1"/>
</dbReference>
<gene>
    <name evidence="3" type="ORF">BU26DRAFT_418444</name>
</gene>
<dbReference type="EMBL" id="ML987191">
    <property type="protein sequence ID" value="KAF2254049.1"/>
    <property type="molecule type" value="Genomic_DNA"/>
</dbReference>
<dbReference type="RefSeq" id="XP_033689053.1">
    <property type="nucleotide sequence ID" value="XM_033823248.1"/>
</dbReference>
<dbReference type="GeneID" id="54576578"/>
<dbReference type="GO" id="GO:0016787">
    <property type="term" value="F:hydrolase activity"/>
    <property type="evidence" value="ECO:0007669"/>
    <property type="project" value="UniProtKB-KW"/>
</dbReference>
<reference evidence="3" key="1">
    <citation type="journal article" date="2020" name="Stud. Mycol.">
        <title>101 Dothideomycetes genomes: a test case for predicting lifestyles and emergence of pathogens.</title>
        <authorList>
            <person name="Haridas S."/>
            <person name="Albert R."/>
            <person name="Binder M."/>
            <person name="Bloem J."/>
            <person name="Labutti K."/>
            <person name="Salamov A."/>
            <person name="Andreopoulos B."/>
            <person name="Baker S."/>
            <person name="Barry K."/>
            <person name="Bills G."/>
            <person name="Bluhm B."/>
            <person name="Cannon C."/>
            <person name="Castanera R."/>
            <person name="Culley D."/>
            <person name="Daum C."/>
            <person name="Ezra D."/>
            <person name="Gonzalez J."/>
            <person name="Henrissat B."/>
            <person name="Kuo A."/>
            <person name="Liang C."/>
            <person name="Lipzen A."/>
            <person name="Lutzoni F."/>
            <person name="Magnuson J."/>
            <person name="Mondo S."/>
            <person name="Nolan M."/>
            <person name="Ohm R."/>
            <person name="Pangilinan J."/>
            <person name="Park H.-J."/>
            <person name="Ramirez L."/>
            <person name="Alfaro M."/>
            <person name="Sun H."/>
            <person name="Tritt A."/>
            <person name="Yoshinaga Y."/>
            <person name="Zwiers L.-H."/>
            <person name="Turgeon B."/>
            <person name="Goodwin S."/>
            <person name="Spatafora J."/>
            <person name="Crous P."/>
            <person name="Grigoriev I."/>
        </authorList>
    </citation>
    <scope>NUCLEOTIDE SEQUENCE</scope>
    <source>
        <strain evidence="3">CBS 122368</strain>
    </source>
</reference>
<keyword evidence="4" id="KW-1185">Reference proteome</keyword>
<evidence type="ECO:0000259" key="2">
    <source>
        <dbReference type="Pfam" id="PF07859"/>
    </source>
</evidence>
<dbReference type="InterPro" id="IPR050300">
    <property type="entry name" value="GDXG_lipolytic_enzyme"/>
</dbReference>
<dbReference type="Pfam" id="PF07859">
    <property type="entry name" value="Abhydrolase_3"/>
    <property type="match status" value="1"/>
</dbReference>
<dbReference type="InterPro" id="IPR013094">
    <property type="entry name" value="AB_hydrolase_3"/>
</dbReference>
<protein>
    <submittedName>
        <fullName evidence="3">Esterase/lipase/thioesterase</fullName>
    </submittedName>
</protein>
<dbReference type="SUPFAM" id="SSF53474">
    <property type="entry name" value="alpha/beta-Hydrolases"/>
    <property type="match status" value="1"/>
</dbReference>
<dbReference type="AlphaFoldDB" id="A0A6A6IUH1"/>
<accession>A0A6A6IUH1</accession>
<evidence type="ECO:0000313" key="4">
    <source>
        <dbReference type="Proteomes" id="UP000800094"/>
    </source>
</evidence>
<feature type="domain" description="Alpha/beta hydrolase fold-3" evidence="2">
    <location>
        <begin position="107"/>
        <end position="315"/>
    </location>
</feature>
<dbReference type="Gene3D" id="3.40.50.1820">
    <property type="entry name" value="alpha/beta hydrolase"/>
    <property type="match status" value="1"/>
</dbReference>
<organism evidence="3 4">
    <name type="scientific">Trematosphaeria pertusa</name>
    <dbReference type="NCBI Taxonomy" id="390896"/>
    <lineage>
        <taxon>Eukaryota</taxon>
        <taxon>Fungi</taxon>
        <taxon>Dikarya</taxon>
        <taxon>Ascomycota</taxon>
        <taxon>Pezizomycotina</taxon>
        <taxon>Dothideomycetes</taxon>
        <taxon>Pleosporomycetidae</taxon>
        <taxon>Pleosporales</taxon>
        <taxon>Massarineae</taxon>
        <taxon>Trematosphaeriaceae</taxon>
        <taxon>Trematosphaeria</taxon>
    </lineage>
</organism>
<dbReference type="Proteomes" id="UP000800094">
    <property type="component" value="Unassembled WGS sequence"/>
</dbReference>